<dbReference type="GO" id="GO:0016811">
    <property type="term" value="F:hydrolase activity, acting on carbon-nitrogen (but not peptide) bonds, in linear amides"/>
    <property type="evidence" value="ECO:0007669"/>
    <property type="project" value="InterPro"/>
</dbReference>
<sequence length="283" mass="31734">MKKFNAAVIQMDSTDQVDQNLETLAGYIEEAAARGAKLVAMPENCNYVGRNIAACAEEIPGGQTFRMMSELARKHKLWLHCGSIYEKNAGDPRPYNCTMVIDPEGRLAAKYRKLHPFDVVLQNGPAIRESDRICPGDKIVTVDTETVGHWGLSVCYDMRFGEMYRLMALEGANLLFVPANFTVTTGKDHWEAILRTRAIENGCYVIAPAQCGVKPKFVAYGKSMVVDPWGNIIAKAPEQPGVVMAEIDLDYLEKVRKQVFTLENRRPDVYQLSRIGNQDSRRE</sequence>
<dbReference type="AlphaFoldDB" id="A0A9D1A3N5"/>
<accession>A0A9D1A3N5</accession>
<protein>
    <submittedName>
        <fullName evidence="4">Carbon-nitrogen hydrolase family protein</fullName>
    </submittedName>
</protein>
<dbReference type="SUPFAM" id="SSF56317">
    <property type="entry name" value="Carbon-nitrogen hydrolase"/>
    <property type="match status" value="1"/>
</dbReference>
<organism evidence="4 5">
    <name type="scientific">Candidatus Copromonas faecavium</name>
    <name type="common">nom. illeg.</name>
    <dbReference type="NCBI Taxonomy" id="2840740"/>
    <lineage>
        <taxon>Bacteria</taxon>
        <taxon>Bacillati</taxon>
        <taxon>Bacillota</taxon>
        <taxon>Clostridia</taxon>
        <taxon>Lachnospirales</taxon>
        <taxon>Lachnospiraceae</taxon>
        <taxon>Candidatus Copromonas (nom. illeg.)</taxon>
    </lineage>
</organism>
<comment type="similarity">
    <text evidence="1">Belongs to the carbon-nitrogen hydrolase superfamily. NIT1/NIT2 family.</text>
</comment>
<name>A0A9D1A3N5_9FIRM</name>
<evidence type="ECO:0000313" key="4">
    <source>
        <dbReference type="EMBL" id="HIR05184.1"/>
    </source>
</evidence>
<dbReference type="InterPro" id="IPR045254">
    <property type="entry name" value="Nit1/2_C-N_Hydrolase"/>
</dbReference>
<keyword evidence="2 4" id="KW-0378">Hydrolase</keyword>
<comment type="caution">
    <text evidence="4">The sequence shown here is derived from an EMBL/GenBank/DDBJ whole genome shotgun (WGS) entry which is preliminary data.</text>
</comment>
<dbReference type="EMBL" id="DVGC01000025">
    <property type="protein sequence ID" value="HIR05184.1"/>
    <property type="molecule type" value="Genomic_DNA"/>
</dbReference>
<reference evidence="4" key="1">
    <citation type="submission" date="2020-10" db="EMBL/GenBank/DDBJ databases">
        <authorList>
            <person name="Gilroy R."/>
        </authorList>
    </citation>
    <scope>NUCLEOTIDE SEQUENCE</scope>
    <source>
        <strain evidence="4">CHK180-2868</strain>
    </source>
</reference>
<reference evidence="4" key="2">
    <citation type="journal article" date="2021" name="PeerJ">
        <title>Extensive microbial diversity within the chicken gut microbiome revealed by metagenomics and culture.</title>
        <authorList>
            <person name="Gilroy R."/>
            <person name="Ravi A."/>
            <person name="Getino M."/>
            <person name="Pursley I."/>
            <person name="Horton D.L."/>
            <person name="Alikhan N.F."/>
            <person name="Baker D."/>
            <person name="Gharbi K."/>
            <person name="Hall N."/>
            <person name="Watson M."/>
            <person name="Adriaenssens E.M."/>
            <person name="Foster-Nyarko E."/>
            <person name="Jarju S."/>
            <person name="Secka A."/>
            <person name="Antonio M."/>
            <person name="Oren A."/>
            <person name="Chaudhuri R.R."/>
            <person name="La Ragione R."/>
            <person name="Hildebrand F."/>
            <person name="Pallen M.J."/>
        </authorList>
    </citation>
    <scope>NUCLEOTIDE SEQUENCE</scope>
    <source>
        <strain evidence="4">CHK180-2868</strain>
    </source>
</reference>
<dbReference type="CDD" id="cd07572">
    <property type="entry name" value="nit"/>
    <property type="match status" value="1"/>
</dbReference>
<dbReference type="Pfam" id="PF00795">
    <property type="entry name" value="CN_hydrolase"/>
    <property type="match status" value="1"/>
</dbReference>
<gene>
    <name evidence="4" type="ORF">IAB28_04385</name>
</gene>
<dbReference type="PANTHER" id="PTHR23088:SF27">
    <property type="entry name" value="DEAMINATED GLUTATHIONE AMIDASE"/>
    <property type="match status" value="1"/>
</dbReference>
<proteinExistence type="inferred from homology"/>
<evidence type="ECO:0000256" key="2">
    <source>
        <dbReference type="ARBA" id="ARBA00022801"/>
    </source>
</evidence>
<dbReference type="Proteomes" id="UP000824250">
    <property type="component" value="Unassembled WGS sequence"/>
</dbReference>
<evidence type="ECO:0000259" key="3">
    <source>
        <dbReference type="PROSITE" id="PS50263"/>
    </source>
</evidence>
<feature type="domain" description="CN hydrolase" evidence="3">
    <location>
        <begin position="4"/>
        <end position="249"/>
    </location>
</feature>
<dbReference type="InterPro" id="IPR036526">
    <property type="entry name" value="C-N_Hydrolase_sf"/>
</dbReference>
<dbReference type="Gene3D" id="3.60.110.10">
    <property type="entry name" value="Carbon-nitrogen hydrolase"/>
    <property type="match status" value="1"/>
</dbReference>
<dbReference type="PANTHER" id="PTHR23088">
    <property type="entry name" value="NITRILASE-RELATED"/>
    <property type="match status" value="1"/>
</dbReference>
<evidence type="ECO:0000256" key="1">
    <source>
        <dbReference type="ARBA" id="ARBA00010613"/>
    </source>
</evidence>
<dbReference type="PROSITE" id="PS50263">
    <property type="entry name" value="CN_HYDROLASE"/>
    <property type="match status" value="1"/>
</dbReference>
<dbReference type="InterPro" id="IPR003010">
    <property type="entry name" value="C-N_Hydrolase"/>
</dbReference>
<evidence type="ECO:0000313" key="5">
    <source>
        <dbReference type="Proteomes" id="UP000824250"/>
    </source>
</evidence>